<evidence type="ECO:0000313" key="2">
    <source>
        <dbReference type="Proteomes" id="UP000276834"/>
    </source>
</evidence>
<name>A0A3L8S4P4_CHLGU</name>
<reference evidence="1 2" key="1">
    <citation type="journal article" date="2018" name="Proc. R. Soc. B">
        <title>A non-coding region near Follistatin controls head colour polymorphism in the Gouldian finch.</title>
        <authorList>
            <person name="Toomey M.B."/>
            <person name="Marques C.I."/>
            <person name="Andrade P."/>
            <person name="Araujo P.M."/>
            <person name="Sabatino S."/>
            <person name="Gazda M.A."/>
            <person name="Afonso S."/>
            <person name="Lopes R.J."/>
            <person name="Corbo J.C."/>
            <person name="Carneiro M."/>
        </authorList>
    </citation>
    <scope>NUCLEOTIDE SEQUENCE [LARGE SCALE GENOMIC DNA]</scope>
    <source>
        <strain evidence="1">Red01</strain>
        <tissue evidence="1">Muscle</tissue>
    </source>
</reference>
<protein>
    <submittedName>
        <fullName evidence="1">Uncharacterized protein</fullName>
    </submittedName>
</protein>
<gene>
    <name evidence="1" type="ORF">DV515_00012250</name>
</gene>
<accession>A0A3L8S4P4</accession>
<dbReference type="AlphaFoldDB" id="A0A3L8S4P4"/>
<sequence>MKEMRFWAQRSSWDLYESFIPDESSSPRTIHRSSFSASLPDQLGVSDRAVTGLLKTLKWPQALVNHSEKLDQAPVIFSKFT</sequence>
<dbReference type="EMBL" id="QUSF01000065">
    <property type="protein sequence ID" value="RLV96966.1"/>
    <property type="molecule type" value="Genomic_DNA"/>
</dbReference>
<evidence type="ECO:0000313" key="1">
    <source>
        <dbReference type="EMBL" id="RLV96966.1"/>
    </source>
</evidence>
<comment type="caution">
    <text evidence="1">The sequence shown here is derived from an EMBL/GenBank/DDBJ whole genome shotgun (WGS) entry which is preliminary data.</text>
</comment>
<organism evidence="1 2">
    <name type="scientific">Chloebia gouldiae</name>
    <name type="common">Gouldian finch</name>
    <name type="synonym">Erythrura gouldiae</name>
    <dbReference type="NCBI Taxonomy" id="44316"/>
    <lineage>
        <taxon>Eukaryota</taxon>
        <taxon>Metazoa</taxon>
        <taxon>Chordata</taxon>
        <taxon>Craniata</taxon>
        <taxon>Vertebrata</taxon>
        <taxon>Euteleostomi</taxon>
        <taxon>Archelosauria</taxon>
        <taxon>Archosauria</taxon>
        <taxon>Dinosauria</taxon>
        <taxon>Saurischia</taxon>
        <taxon>Theropoda</taxon>
        <taxon>Coelurosauria</taxon>
        <taxon>Aves</taxon>
        <taxon>Neognathae</taxon>
        <taxon>Neoaves</taxon>
        <taxon>Telluraves</taxon>
        <taxon>Australaves</taxon>
        <taxon>Passeriformes</taxon>
        <taxon>Passeroidea</taxon>
        <taxon>Passeridae</taxon>
        <taxon>Chloebia</taxon>
    </lineage>
</organism>
<proteinExistence type="predicted"/>
<keyword evidence="2" id="KW-1185">Reference proteome</keyword>
<dbReference type="Proteomes" id="UP000276834">
    <property type="component" value="Unassembled WGS sequence"/>
</dbReference>